<name>A0AAV7S603_PLEWA</name>
<gene>
    <name evidence="2" type="ORF">NDU88_000718</name>
</gene>
<protein>
    <submittedName>
        <fullName evidence="2">Uncharacterized protein</fullName>
    </submittedName>
</protein>
<keyword evidence="3" id="KW-1185">Reference proteome</keyword>
<feature type="transmembrane region" description="Helical" evidence="1">
    <location>
        <begin position="74"/>
        <end position="95"/>
    </location>
</feature>
<comment type="caution">
    <text evidence="2">The sequence shown here is derived from an EMBL/GenBank/DDBJ whole genome shotgun (WGS) entry which is preliminary data.</text>
</comment>
<evidence type="ECO:0000313" key="3">
    <source>
        <dbReference type="Proteomes" id="UP001066276"/>
    </source>
</evidence>
<accession>A0AAV7S603</accession>
<keyword evidence="1" id="KW-0472">Membrane</keyword>
<sequence length="100" mass="11602">KWQNSFGENCFFFYLIDEGKEILLGKSGDCVVYHEPEKMLHCLSVISQPETTNKTRKEESPICMFSSCSTSGRLCSVSLQTLSSFFFFFICYHWTVKPFE</sequence>
<reference evidence="2" key="1">
    <citation type="journal article" date="2022" name="bioRxiv">
        <title>Sequencing and chromosome-scale assembly of the giantPleurodeles waltlgenome.</title>
        <authorList>
            <person name="Brown T."/>
            <person name="Elewa A."/>
            <person name="Iarovenko S."/>
            <person name="Subramanian E."/>
            <person name="Araus A.J."/>
            <person name="Petzold A."/>
            <person name="Susuki M."/>
            <person name="Suzuki K.-i.T."/>
            <person name="Hayashi T."/>
            <person name="Toyoda A."/>
            <person name="Oliveira C."/>
            <person name="Osipova E."/>
            <person name="Leigh N.D."/>
            <person name="Simon A."/>
            <person name="Yun M.H."/>
        </authorList>
    </citation>
    <scope>NUCLEOTIDE SEQUENCE</scope>
    <source>
        <strain evidence="2">20211129_DDA</strain>
        <tissue evidence="2">Liver</tissue>
    </source>
</reference>
<feature type="non-terminal residue" evidence="2">
    <location>
        <position position="100"/>
    </location>
</feature>
<dbReference type="EMBL" id="JANPWB010000008">
    <property type="protein sequence ID" value="KAJ1160216.1"/>
    <property type="molecule type" value="Genomic_DNA"/>
</dbReference>
<keyword evidence="1" id="KW-0812">Transmembrane</keyword>
<organism evidence="2 3">
    <name type="scientific">Pleurodeles waltl</name>
    <name type="common">Iberian ribbed newt</name>
    <dbReference type="NCBI Taxonomy" id="8319"/>
    <lineage>
        <taxon>Eukaryota</taxon>
        <taxon>Metazoa</taxon>
        <taxon>Chordata</taxon>
        <taxon>Craniata</taxon>
        <taxon>Vertebrata</taxon>
        <taxon>Euteleostomi</taxon>
        <taxon>Amphibia</taxon>
        <taxon>Batrachia</taxon>
        <taxon>Caudata</taxon>
        <taxon>Salamandroidea</taxon>
        <taxon>Salamandridae</taxon>
        <taxon>Pleurodelinae</taxon>
        <taxon>Pleurodeles</taxon>
    </lineage>
</organism>
<keyword evidence="1" id="KW-1133">Transmembrane helix</keyword>
<proteinExistence type="predicted"/>
<evidence type="ECO:0000256" key="1">
    <source>
        <dbReference type="SAM" id="Phobius"/>
    </source>
</evidence>
<dbReference type="AlphaFoldDB" id="A0AAV7S603"/>
<dbReference type="Proteomes" id="UP001066276">
    <property type="component" value="Chromosome 4_2"/>
</dbReference>
<feature type="non-terminal residue" evidence="2">
    <location>
        <position position="1"/>
    </location>
</feature>
<evidence type="ECO:0000313" key="2">
    <source>
        <dbReference type="EMBL" id="KAJ1160216.1"/>
    </source>
</evidence>